<evidence type="ECO:0000256" key="5">
    <source>
        <dbReference type="ARBA" id="ARBA00022989"/>
    </source>
</evidence>
<dbReference type="AlphaFoldDB" id="A0A818Z135"/>
<evidence type="ECO:0000313" key="10">
    <source>
        <dbReference type="EMBL" id="CAF1226374.1"/>
    </source>
</evidence>
<dbReference type="Proteomes" id="UP000663845">
    <property type="component" value="Unassembled WGS sequence"/>
</dbReference>
<feature type="transmembrane region" description="Helical" evidence="8">
    <location>
        <begin position="673"/>
        <end position="694"/>
    </location>
</feature>
<evidence type="ECO:0000313" key="11">
    <source>
        <dbReference type="EMBL" id="CAF3761733.1"/>
    </source>
</evidence>
<gene>
    <name evidence="10" type="ORF">JYZ213_LOCUS28291</name>
    <name evidence="11" type="ORF">OXD698_LOCUS16059</name>
</gene>
<dbReference type="InterPro" id="IPR036837">
    <property type="entry name" value="Cation_efflux_CTD_sf"/>
</dbReference>
<reference evidence="11" key="1">
    <citation type="submission" date="2021-02" db="EMBL/GenBank/DDBJ databases">
        <authorList>
            <person name="Nowell W R."/>
        </authorList>
    </citation>
    <scope>NUCLEOTIDE SEQUENCE</scope>
</reference>
<dbReference type="InterPro" id="IPR002524">
    <property type="entry name" value="Cation_efflux"/>
</dbReference>
<dbReference type="PANTHER" id="PTHR43840">
    <property type="entry name" value="MITOCHONDRIAL METAL TRANSPORTER 1-RELATED"/>
    <property type="match status" value="1"/>
</dbReference>
<feature type="region of interest" description="Disordered" evidence="7">
    <location>
        <begin position="320"/>
        <end position="368"/>
    </location>
</feature>
<dbReference type="GO" id="GO:0016020">
    <property type="term" value="C:membrane"/>
    <property type="evidence" value="ECO:0007669"/>
    <property type="project" value="UniProtKB-SubCell"/>
</dbReference>
<dbReference type="Gene3D" id="1.20.1510.10">
    <property type="entry name" value="Cation efflux protein transmembrane domain"/>
    <property type="match status" value="1"/>
</dbReference>
<proteinExistence type="inferred from homology"/>
<organism evidence="11 12">
    <name type="scientific">Adineta steineri</name>
    <dbReference type="NCBI Taxonomy" id="433720"/>
    <lineage>
        <taxon>Eukaryota</taxon>
        <taxon>Metazoa</taxon>
        <taxon>Spiralia</taxon>
        <taxon>Gnathifera</taxon>
        <taxon>Rotifera</taxon>
        <taxon>Eurotatoria</taxon>
        <taxon>Bdelloidea</taxon>
        <taxon>Adinetida</taxon>
        <taxon>Adinetidae</taxon>
        <taxon>Adineta</taxon>
    </lineage>
</organism>
<dbReference type="FunFam" id="1.20.1510.10:FF:000005">
    <property type="entry name" value="Putative Cation diffusion facilitator 1"/>
    <property type="match status" value="1"/>
</dbReference>
<keyword evidence="3" id="KW-0813">Transport</keyword>
<comment type="similarity">
    <text evidence="2">Belongs to the cation diffusion facilitator (CDF) transporter (TC 2.A.4) family. SLC30A subfamily.</text>
</comment>
<evidence type="ECO:0000259" key="9">
    <source>
        <dbReference type="Pfam" id="PF01545"/>
    </source>
</evidence>
<evidence type="ECO:0000256" key="1">
    <source>
        <dbReference type="ARBA" id="ARBA00004141"/>
    </source>
</evidence>
<feature type="transmembrane region" description="Helical" evidence="8">
    <location>
        <begin position="802"/>
        <end position="819"/>
    </location>
</feature>
<accession>A0A818Z135</accession>
<feature type="transmembrane region" description="Helical" evidence="8">
    <location>
        <begin position="825"/>
        <end position="847"/>
    </location>
</feature>
<dbReference type="PANTHER" id="PTHR43840:SF13">
    <property type="entry name" value="CATION EFFLUX PROTEIN CYTOPLASMIC DOMAIN-CONTAINING PROTEIN"/>
    <property type="match status" value="1"/>
</dbReference>
<keyword evidence="4 8" id="KW-0812">Transmembrane</keyword>
<keyword evidence="5 8" id="KW-1133">Transmembrane helix</keyword>
<evidence type="ECO:0000256" key="8">
    <source>
        <dbReference type="SAM" id="Phobius"/>
    </source>
</evidence>
<dbReference type="Gene3D" id="3.30.70.1350">
    <property type="entry name" value="Cation efflux protein, cytoplasmic domain"/>
    <property type="match status" value="1"/>
</dbReference>
<evidence type="ECO:0000256" key="7">
    <source>
        <dbReference type="SAM" id="MobiDB-lite"/>
    </source>
</evidence>
<dbReference type="SUPFAM" id="SSF161111">
    <property type="entry name" value="Cation efflux protein transmembrane domain-like"/>
    <property type="match status" value="1"/>
</dbReference>
<evidence type="ECO:0000256" key="6">
    <source>
        <dbReference type="ARBA" id="ARBA00023136"/>
    </source>
</evidence>
<dbReference type="EMBL" id="CAJOAZ010001084">
    <property type="protein sequence ID" value="CAF3761733.1"/>
    <property type="molecule type" value="Genomic_DNA"/>
</dbReference>
<dbReference type="GO" id="GO:0008324">
    <property type="term" value="F:monoatomic cation transmembrane transporter activity"/>
    <property type="evidence" value="ECO:0007669"/>
    <property type="project" value="InterPro"/>
</dbReference>
<feature type="domain" description="Cation efflux protein transmembrane" evidence="9">
    <location>
        <begin position="648"/>
        <end position="857"/>
    </location>
</feature>
<feature type="transmembrane region" description="Helical" evidence="8">
    <location>
        <begin position="645"/>
        <end position="667"/>
    </location>
</feature>
<dbReference type="EMBL" id="CAJNOG010000409">
    <property type="protein sequence ID" value="CAF1226374.1"/>
    <property type="molecule type" value="Genomic_DNA"/>
</dbReference>
<dbReference type="Proteomes" id="UP000663844">
    <property type="component" value="Unassembled WGS sequence"/>
</dbReference>
<dbReference type="NCBIfam" id="TIGR01297">
    <property type="entry name" value="CDF"/>
    <property type="match status" value="1"/>
</dbReference>
<comment type="subcellular location">
    <subcellularLocation>
        <location evidence="1">Membrane</location>
        <topology evidence="1">Multi-pass membrane protein</topology>
    </subcellularLocation>
</comment>
<comment type="caution">
    <text evidence="11">The sequence shown here is derived from an EMBL/GenBank/DDBJ whole genome shotgun (WGS) entry which is preliminary data.</text>
</comment>
<sequence length="951" mass="109091">MNLMQMHQYGNVNCLSQIKEIIDHDNNKPTFTRTVYQVDATTICRIIKRNEHKCLYKSFSQLLHLASKARHGKKKSNHIEQILLSKNIPDLVPVAIYWNPAHCTTSDVEDLVSIIDPFINLGELFYNETINDTQHAKELKLIGLICFYGGSIEVFFSYEHSTSEWLFCFDGNVIIITDWKSVIRKCIDFHLQPFLLIYVNSQENPVDITQLLKRTVIQENIIPDERRLEPSINSMTKQDQLELHGNKYKNEIHSLENLSKISSFATLNSSMLFMPQSTINSSYINKETVVKVMQQQLLKKESLLDVTSLSSSSLVHIRKQYQQKQKSDETLSSEDSSTSSQRDSGLSSGINDESTDNSPRDSLVENETTTEIDSLIKQTEQMMNDTHFDMSLASIEFYLEQSVKYESASNYSSALESCQRALVLIDQILNLSQSCSTRFLSYLRPRKNSLLLRIRSLKKRQIEIEQSNFFPIKTNLERINENTTSILSSTRRLFRPKKNVKFSDHVALIVPTFNDTNDSSTEHLIHSFLRNIHQQQTSSDSDSDTPSSSLNDLRIGLIECSLCHKRFSKLNQMIDLSNQNFIYGSIEHFLSLRYDISQNKNLSKRAKHFYKRQNDIIDKYENILKDNNQQIIDPSIIKLKNRVKILTTLSLIVNVCLFFIKILASILSNSLSIISSVIDSAVDLISSIILFWTSHAIRHRNQYKYPAGRKRLEPVAIIILSVIMCSASVQVLSEAIQRLFIYIKYFTNHTNDISDVNMSIKQPIPIIIMCITIMIKIILYFSCRNIPIETVKALAQDHRNDILSNCIALISGLIAGQTVSQQINIRFIIIDPIGAIIISIYIIISWIHQATKHIRHLTGVTAEPDFLKLITWIAINFSPYLTKIDMVKAFHFGTDFLVEVDIGLPGTMQIQEAHDIGNNLQIKLESLPEIERAFVHIDYEFNHKPDEHKLI</sequence>
<evidence type="ECO:0000256" key="2">
    <source>
        <dbReference type="ARBA" id="ARBA00008873"/>
    </source>
</evidence>
<evidence type="ECO:0000313" key="12">
    <source>
        <dbReference type="Proteomes" id="UP000663844"/>
    </source>
</evidence>
<dbReference type="InterPro" id="IPR050291">
    <property type="entry name" value="CDF_Transporter"/>
</dbReference>
<feature type="transmembrane region" description="Helical" evidence="8">
    <location>
        <begin position="763"/>
        <end position="781"/>
    </location>
</feature>
<keyword evidence="6 8" id="KW-0472">Membrane</keyword>
<protein>
    <recommendedName>
        <fullName evidence="9">Cation efflux protein transmembrane domain-containing protein</fullName>
    </recommendedName>
</protein>
<dbReference type="InterPro" id="IPR058533">
    <property type="entry name" value="Cation_efflux_TM"/>
</dbReference>
<dbReference type="InterPro" id="IPR027469">
    <property type="entry name" value="Cation_efflux_TMD_sf"/>
</dbReference>
<evidence type="ECO:0000256" key="4">
    <source>
        <dbReference type="ARBA" id="ARBA00022692"/>
    </source>
</evidence>
<feature type="compositionally biased region" description="Low complexity" evidence="7">
    <location>
        <begin position="333"/>
        <end position="349"/>
    </location>
</feature>
<dbReference type="SUPFAM" id="SSF160240">
    <property type="entry name" value="Cation efflux protein cytoplasmic domain-like"/>
    <property type="match status" value="1"/>
</dbReference>
<feature type="transmembrane region" description="Helical" evidence="8">
    <location>
        <begin position="715"/>
        <end position="743"/>
    </location>
</feature>
<dbReference type="Pfam" id="PF01545">
    <property type="entry name" value="Cation_efflux"/>
    <property type="match status" value="1"/>
</dbReference>
<evidence type="ECO:0000256" key="3">
    <source>
        <dbReference type="ARBA" id="ARBA00022448"/>
    </source>
</evidence>
<name>A0A818Z135_9BILA</name>